<feature type="non-terminal residue" evidence="8">
    <location>
        <position position="1"/>
    </location>
</feature>
<keyword evidence="2" id="KW-0813">Transport</keyword>
<feature type="transmembrane region" description="Helical" evidence="7">
    <location>
        <begin position="167"/>
        <end position="187"/>
    </location>
</feature>
<comment type="subcellular location">
    <subcellularLocation>
        <location evidence="1">Cell membrane</location>
        <topology evidence="1">Multi-pass membrane protein</topology>
    </subcellularLocation>
</comment>
<accession>A0A382VSD2</accession>
<dbReference type="AlphaFoldDB" id="A0A382VSD2"/>
<gene>
    <name evidence="8" type="ORF">METZ01_LOCUS402271</name>
</gene>
<evidence type="ECO:0000256" key="2">
    <source>
        <dbReference type="ARBA" id="ARBA00022448"/>
    </source>
</evidence>
<dbReference type="GO" id="GO:0005886">
    <property type="term" value="C:plasma membrane"/>
    <property type="evidence" value="ECO:0007669"/>
    <property type="project" value="UniProtKB-SubCell"/>
</dbReference>
<feature type="transmembrane region" description="Helical" evidence="7">
    <location>
        <begin position="99"/>
        <end position="120"/>
    </location>
</feature>
<evidence type="ECO:0000256" key="7">
    <source>
        <dbReference type="SAM" id="Phobius"/>
    </source>
</evidence>
<keyword evidence="6 7" id="KW-0472">Membrane</keyword>
<dbReference type="SUPFAM" id="SSF103473">
    <property type="entry name" value="MFS general substrate transporter"/>
    <property type="match status" value="1"/>
</dbReference>
<evidence type="ECO:0008006" key="9">
    <source>
        <dbReference type="Google" id="ProtNLM"/>
    </source>
</evidence>
<name>A0A382VSD2_9ZZZZ</name>
<protein>
    <recommendedName>
        <fullName evidence="9">Major facilitator superfamily (MFS) profile domain-containing protein</fullName>
    </recommendedName>
</protein>
<proteinExistence type="predicted"/>
<feature type="transmembrane region" description="Helical" evidence="7">
    <location>
        <begin position="72"/>
        <end position="93"/>
    </location>
</feature>
<dbReference type="InterPro" id="IPR036259">
    <property type="entry name" value="MFS_trans_sf"/>
</dbReference>
<feature type="transmembrane region" description="Helical" evidence="7">
    <location>
        <begin position="141"/>
        <end position="161"/>
    </location>
</feature>
<evidence type="ECO:0000256" key="4">
    <source>
        <dbReference type="ARBA" id="ARBA00022692"/>
    </source>
</evidence>
<keyword evidence="5 7" id="KW-1133">Transmembrane helix</keyword>
<evidence type="ECO:0000313" key="8">
    <source>
        <dbReference type="EMBL" id="SVD49417.1"/>
    </source>
</evidence>
<dbReference type="EMBL" id="UINC01154242">
    <property type="protein sequence ID" value="SVD49417.1"/>
    <property type="molecule type" value="Genomic_DNA"/>
</dbReference>
<dbReference type="Gene3D" id="1.20.1250.20">
    <property type="entry name" value="MFS general substrate transporter like domains"/>
    <property type="match status" value="1"/>
</dbReference>
<organism evidence="8">
    <name type="scientific">marine metagenome</name>
    <dbReference type="NCBI Taxonomy" id="408172"/>
    <lineage>
        <taxon>unclassified sequences</taxon>
        <taxon>metagenomes</taxon>
        <taxon>ecological metagenomes</taxon>
    </lineage>
</organism>
<dbReference type="PANTHER" id="PTHR43266:SF2">
    <property type="entry name" value="MAJOR FACILITATOR SUPERFAMILY (MFS) PROFILE DOMAIN-CONTAINING PROTEIN"/>
    <property type="match status" value="1"/>
</dbReference>
<dbReference type="PANTHER" id="PTHR43266">
    <property type="entry name" value="MACROLIDE-EFFLUX PROTEIN"/>
    <property type="match status" value="1"/>
</dbReference>
<evidence type="ECO:0000256" key="5">
    <source>
        <dbReference type="ARBA" id="ARBA00022989"/>
    </source>
</evidence>
<reference evidence="8" key="1">
    <citation type="submission" date="2018-05" db="EMBL/GenBank/DDBJ databases">
        <authorList>
            <person name="Lanie J.A."/>
            <person name="Ng W.-L."/>
            <person name="Kazmierczak K.M."/>
            <person name="Andrzejewski T.M."/>
            <person name="Davidsen T.M."/>
            <person name="Wayne K.J."/>
            <person name="Tettelin H."/>
            <person name="Glass J.I."/>
            <person name="Rusch D."/>
            <person name="Podicherti R."/>
            <person name="Tsui H.-C.T."/>
            <person name="Winkler M.E."/>
        </authorList>
    </citation>
    <scope>NUCLEOTIDE SEQUENCE</scope>
</reference>
<evidence type="ECO:0000256" key="1">
    <source>
        <dbReference type="ARBA" id="ARBA00004651"/>
    </source>
</evidence>
<sequence length="202" mass="21777">KKHRRVAYITLHKAALVLFFGAPLEVVSVAIARDIFVIGEGGSLSLGLMYAMAGVGTGVGPIFARRYTGDRIAALCSAVALAYGVAAVGLWIVGTLYSLQIVLLGIFIRACGSGILWVFSSQILLQVVPGEVRGRVFSTEYALVTLMSAVGAGLGGQYLEFFTIANAVHWMASVTMLPGILWLWWLMRNSMGKDDEYLFPVK</sequence>
<evidence type="ECO:0000256" key="6">
    <source>
        <dbReference type="ARBA" id="ARBA00023136"/>
    </source>
</evidence>
<keyword evidence="3" id="KW-1003">Cell membrane</keyword>
<feature type="transmembrane region" description="Helical" evidence="7">
    <location>
        <begin position="42"/>
        <end position="63"/>
    </location>
</feature>
<evidence type="ECO:0000256" key="3">
    <source>
        <dbReference type="ARBA" id="ARBA00022475"/>
    </source>
</evidence>
<keyword evidence="4 7" id="KW-0812">Transmembrane</keyword>